<reference evidence="1 2" key="1">
    <citation type="submission" date="2017-11" db="EMBL/GenBank/DDBJ databases">
        <title>Evolution of Phototrophy in the Chloroflexi Phylum Driven by Horizontal Gene Transfer.</title>
        <authorList>
            <person name="Ward L.M."/>
            <person name="Hemp J."/>
            <person name="Shih P.M."/>
            <person name="Mcglynn S.E."/>
            <person name="Fischer W."/>
        </authorList>
    </citation>
    <scope>NUCLEOTIDE SEQUENCE [LARGE SCALE GENOMIC DNA]</scope>
    <source>
        <strain evidence="1">CP1_1M</strain>
    </source>
</reference>
<dbReference type="GO" id="GO:0016787">
    <property type="term" value="F:hydrolase activity"/>
    <property type="evidence" value="ECO:0007669"/>
    <property type="project" value="InterPro"/>
</dbReference>
<name>A0A2M8PX91_9CHLR</name>
<proteinExistence type="predicted"/>
<dbReference type="PANTHER" id="PTHR21562:SF83">
    <property type="entry name" value="PECTIN ACETYLESTERASE 4"/>
    <property type="match status" value="1"/>
</dbReference>
<dbReference type="Gene3D" id="3.40.50.1820">
    <property type="entry name" value="alpha/beta hydrolase"/>
    <property type="match status" value="1"/>
</dbReference>
<evidence type="ECO:0000313" key="1">
    <source>
        <dbReference type="EMBL" id="PJF42173.1"/>
    </source>
</evidence>
<organism evidence="1 2">
    <name type="scientific">Candidatus Thermofonsia Clade 1 bacterium</name>
    <dbReference type="NCBI Taxonomy" id="2364210"/>
    <lineage>
        <taxon>Bacteria</taxon>
        <taxon>Bacillati</taxon>
        <taxon>Chloroflexota</taxon>
        <taxon>Candidatus Thermofontia</taxon>
        <taxon>Candidatus Thermofonsia Clade 1</taxon>
    </lineage>
</organism>
<dbReference type="InterPro" id="IPR029058">
    <property type="entry name" value="AB_hydrolase_fold"/>
</dbReference>
<dbReference type="AlphaFoldDB" id="A0A2M8PX91"/>
<evidence type="ECO:0008006" key="3">
    <source>
        <dbReference type="Google" id="ProtNLM"/>
    </source>
</evidence>
<protein>
    <recommendedName>
        <fullName evidence="3">Pectinacetylesterase</fullName>
    </recommendedName>
</protein>
<evidence type="ECO:0000313" key="2">
    <source>
        <dbReference type="Proteomes" id="UP000228947"/>
    </source>
</evidence>
<accession>A0A2M8PX91</accession>
<dbReference type="Proteomes" id="UP000228947">
    <property type="component" value="Unassembled WGS sequence"/>
</dbReference>
<comment type="caution">
    <text evidence="1">The sequence shown here is derived from an EMBL/GenBank/DDBJ whole genome shotgun (WGS) entry which is preliminary data.</text>
</comment>
<dbReference type="EMBL" id="PGTL01000029">
    <property type="protein sequence ID" value="PJF42173.1"/>
    <property type="molecule type" value="Genomic_DNA"/>
</dbReference>
<dbReference type="Pfam" id="PF03283">
    <property type="entry name" value="PAE"/>
    <property type="match status" value="1"/>
</dbReference>
<dbReference type="PANTHER" id="PTHR21562">
    <property type="entry name" value="NOTUM-RELATED"/>
    <property type="match status" value="1"/>
</dbReference>
<gene>
    <name evidence="1" type="ORF">CUN50_05100</name>
</gene>
<dbReference type="InterPro" id="IPR004963">
    <property type="entry name" value="PAE/NOTUM"/>
</dbReference>
<dbReference type="SUPFAM" id="SSF53474">
    <property type="entry name" value="alpha/beta-Hydrolases"/>
    <property type="match status" value="1"/>
</dbReference>
<sequence>MLRRLVIVILSGALLALHPQQVRMLAESAPEWEEIVTGGETICGRGAPYAFYVNRGRDQRKLHIHFIGGGACWNGLNCQKSVDLFTDEVIPYEDILHDMSLRQGVFDLERPENPLRDYATVLISYCTGDVHVGDRVVNYTPNLTIYHKGYVNAKAALDWVYQNFPEAEKVLVSGCSAGSYGAIMHANSIFSRYPQAMHRLIGDSGVGVITPEWDGLEKWGFFENLAKELPELADVRGDPFIINQLYVANSKRHPEAIFTQFTTAADRVQAFFYGLQGGRDWQAGMYMRLEALEALPNFRAFISGGNAHCILPYDRFYTYQANGVPFRDWVAELMEGRAVPTLKCKNCTIAELTR</sequence>